<dbReference type="InterPro" id="IPR050314">
    <property type="entry name" value="Glycosyl_Hydrlase_18"/>
</dbReference>
<sequence>MNARVVETLARLVYITGKLLEAATWSQRFSDVAADQTARQKFAASCIKFIQDYGFDGVDLDWEYPVSGGLEHNVHRSQDRGNYVSLLEEIRKQLNDAGQKVGKTYLLTVATGAGADKIADMDLKNMARHLDWINIMSYDFHGGWDAKTGHNAPLYANKDDQSADTAPSFIKSKYNCDKAVQGYIAAGVPPEKLVMGLALYGRGRQGVKNENNGLFQDASAQLPQGTWENGVYDYDDLKKKYMPTYTKYFDDQSKVPYLYNPSTGIWISYDDPQSFGFKNTYILDHKLRGAMFWEFSSDRGSELIDLTHQQLNKGVVPTTAKPSGASSTPKTSKSTKPWGISSTPKTSKSTKPWGTSSTPKASKSTKPTVSTDPSTPTAKIKSSTTASSGGQAAPWKVGVSYAVGNQVSYEGKVYKCIQPNTALDSWMPTAVPALWQVVN</sequence>
<dbReference type="Proteomes" id="UP000663829">
    <property type="component" value="Unassembled WGS sequence"/>
</dbReference>
<feature type="compositionally biased region" description="Low complexity" evidence="6">
    <location>
        <begin position="321"/>
        <end position="392"/>
    </location>
</feature>
<keyword evidence="1 4" id="KW-0378">Hydrolase</keyword>
<evidence type="ECO:0000259" key="7">
    <source>
        <dbReference type="PROSITE" id="PS51910"/>
    </source>
</evidence>
<keyword evidence="3 4" id="KW-0326">Glycosidase</keyword>
<dbReference type="SUPFAM" id="SSF54556">
    <property type="entry name" value="Chitinase insertion domain"/>
    <property type="match status" value="1"/>
</dbReference>
<reference evidence="8" key="1">
    <citation type="submission" date="2021-02" db="EMBL/GenBank/DDBJ databases">
        <authorList>
            <person name="Nowell W R."/>
        </authorList>
    </citation>
    <scope>NUCLEOTIDE SEQUENCE</scope>
</reference>
<dbReference type="InterPro" id="IPR036573">
    <property type="entry name" value="CBM_sf_5/12"/>
</dbReference>
<feature type="region of interest" description="Disordered" evidence="6">
    <location>
        <begin position="315"/>
        <end position="392"/>
    </location>
</feature>
<name>A0A815CN15_9BILA</name>
<comment type="caution">
    <text evidence="8">The sequence shown here is derived from an EMBL/GenBank/DDBJ whole genome shotgun (WGS) entry which is preliminary data.</text>
</comment>
<proteinExistence type="inferred from homology"/>
<evidence type="ECO:0000256" key="1">
    <source>
        <dbReference type="ARBA" id="ARBA00022801"/>
    </source>
</evidence>
<dbReference type="SMART" id="SM00636">
    <property type="entry name" value="Glyco_18"/>
    <property type="match status" value="1"/>
</dbReference>
<dbReference type="GO" id="GO:0005975">
    <property type="term" value="P:carbohydrate metabolic process"/>
    <property type="evidence" value="ECO:0007669"/>
    <property type="project" value="InterPro"/>
</dbReference>
<gene>
    <name evidence="8" type="ORF">GPM918_LOCUS27801</name>
    <name evidence="9" type="ORF">SRO942_LOCUS28191</name>
</gene>
<keyword evidence="2" id="KW-0119">Carbohydrate metabolism</keyword>
<dbReference type="InterPro" id="IPR017853">
    <property type="entry name" value="GH"/>
</dbReference>
<dbReference type="InterPro" id="IPR029070">
    <property type="entry name" value="Chitinase_insertion_sf"/>
</dbReference>
<dbReference type="Gene3D" id="3.20.20.80">
    <property type="entry name" value="Glycosidases"/>
    <property type="match status" value="1"/>
</dbReference>
<dbReference type="AlphaFoldDB" id="A0A815CN15"/>
<dbReference type="PANTHER" id="PTHR11177:SF317">
    <property type="entry name" value="CHITINASE 12-RELATED"/>
    <property type="match status" value="1"/>
</dbReference>
<protein>
    <recommendedName>
        <fullName evidence="7">GH18 domain-containing protein</fullName>
    </recommendedName>
</protein>
<comment type="similarity">
    <text evidence="5">Belongs to the glycosyl hydrolase 18 family.</text>
</comment>
<evidence type="ECO:0000313" key="8">
    <source>
        <dbReference type="EMBL" id="CAF1286246.1"/>
    </source>
</evidence>
<dbReference type="SUPFAM" id="SSF51445">
    <property type="entry name" value="(Trans)glycosidases"/>
    <property type="match status" value="1"/>
</dbReference>
<dbReference type="GO" id="GO:0008061">
    <property type="term" value="F:chitin binding"/>
    <property type="evidence" value="ECO:0007669"/>
    <property type="project" value="InterPro"/>
</dbReference>
<dbReference type="SMART" id="SM00495">
    <property type="entry name" value="ChtBD3"/>
    <property type="match status" value="1"/>
</dbReference>
<evidence type="ECO:0000256" key="6">
    <source>
        <dbReference type="SAM" id="MobiDB-lite"/>
    </source>
</evidence>
<dbReference type="Pfam" id="PF02839">
    <property type="entry name" value="CBM_5_12"/>
    <property type="match status" value="1"/>
</dbReference>
<dbReference type="GO" id="GO:0030246">
    <property type="term" value="F:carbohydrate binding"/>
    <property type="evidence" value="ECO:0007669"/>
    <property type="project" value="InterPro"/>
</dbReference>
<dbReference type="PANTHER" id="PTHR11177">
    <property type="entry name" value="CHITINASE"/>
    <property type="match status" value="1"/>
</dbReference>
<dbReference type="InterPro" id="IPR003610">
    <property type="entry name" value="CBM5/12"/>
</dbReference>
<dbReference type="Pfam" id="PF00704">
    <property type="entry name" value="Glyco_hydro_18"/>
    <property type="match status" value="1"/>
</dbReference>
<dbReference type="Gene3D" id="3.10.50.10">
    <property type="match status" value="1"/>
</dbReference>
<dbReference type="OrthoDB" id="73875at2759"/>
<dbReference type="EMBL" id="CAJOBC010030295">
    <property type="protein sequence ID" value="CAF4086867.1"/>
    <property type="molecule type" value="Genomic_DNA"/>
</dbReference>
<dbReference type="Gene3D" id="2.10.10.20">
    <property type="entry name" value="Carbohydrate-binding module superfamily 5/12"/>
    <property type="match status" value="1"/>
</dbReference>
<evidence type="ECO:0000313" key="9">
    <source>
        <dbReference type="EMBL" id="CAF4086867.1"/>
    </source>
</evidence>
<accession>A0A815CN15</accession>
<dbReference type="InterPro" id="IPR001223">
    <property type="entry name" value="Glyco_hydro18_cat"/>
</dbReference>
<evidence type="ECO:0000256" key="5">
    <source>
        <dbReference type="RuleBase" id="RU004453"/>
    </source>
</evidence>
<dbReference type="InterPro" id="IPR011583">
    <property type="entry name" value="Chitinase_II/V-like_cat"/>
</dbReference>
<dbReference type="GO" id="GO:0005576">
    <property type="term" value="C:extracellular region"/>
    <property type="evidence" value="ECO:0007669"/>
    <property type="project" value="InterPro"/>
</dbReference>
<dbReference type="PROSITE" id="PS51910">
    <property type="entry name" value="GH18_2"/>
    <property type="match status" value="1"/>
</dbReference>
<evidence type="ECO:0000256" key="4">
    <source>
        <dbReference type="RuleBase" id="RU000489"/>
    </source>
</evidence>
<evidence type="ECO:0000256" key="3">
    <source>
        <dbReference type="ARBA" id="ARBA00023295"/>
    </source>
</evidence>
<dbReference type="InterPro" id="IPR001579">
    <property type="entry name" value="Glyco_hydro_18_chit_AS"/>
</dbReference>
<dbReference type="SUPFAM" id="SSF51055">
    <property type="entry name" value="Carbohydrate binding domain"/>
    <property type="match status" value="1"/>
</dbReference>
<evidence type="ECO:0000256" key="2">
    <source>
        <dbReference type="ARBA" id="ARBA00023277"/>
    </source>
</evidence>
<dbReference type="Proteomes" id="UP000681722">
    <property type="component" value="Unassembled WGS sequence"/>
</dbReference>
<organism evidence="8 10">
    <name type="scientific">Didymodactylos carnosus</name>
    <dbReference type="NCBI Taxonomy" id="1234261"/>
    <lineage>
        <taxon>Eukaryota</taxon>
        <taxon>Metazoa</taxon>
        <taxon>Spiralia</taxon>
        <taxon>Gnathifera</taxon>
        <taxon>Rotifera</taxon>
        <taxon>Eurotatoria</taxon>
        <taxon>Bdelloidea</taxon>
        <taxon>Philodinida</taxon>
        <taxon>Philodinidae</taxon>
        <taxon>Didymodactylos</taxon>
    </lineage>
</organism>
<dbReference type="PROSITE" id="PS01095">
    <property type="entry name" value="GH18_1"/>
    <property type="match status" value="1"/>
</dbReference>
<dbReference type="GO" id="GO:0004568">
    <property type="term" value="F:chitinase activity"/>
    <property type="evidence" value="ECO:0007669"/>
    <property type="project" value="UniProtKB-ARBA"/>
</dbReference>
<dbReference type="CDD" id="cd06548">
    <property type="entry name" value="GH18_chitinase"/>
    <property type="match status" value="1"/>
</dbReference>
<keyword evidence="10" id="KW-1185">Reference proteome</keyword>
<dbReference type="GO" id="GO:0006032">
    <property type="term" value="P:chitin catabolic process"/>
    <property type="evidence" value="ECO:0007669"/>
    <property type="project" value="UniProtKB-ARBA"/>
</dbReference>
<dbReference type="EMBL" id="CAJNOQ010011835">
    <property type="protein sequence ID" value="CAF1286246.1"/>
    <property type="molecule type" value="Genomic_DNA"/>
</dbReference>
<feature type="domain" description="GH18" evidence="7">
    <location>
        <begin position="1"/>
        <end position="314"/>
    </location>
</feature>
<evidence type="ECO:0000313" key="10">
    <source>
        <dbReference type="Proteomes" id="UP000663829"/>
    </source>
</evidence>
<dbReference type="CDD" id="cd12214">
    <property type="entry name" value="ChiA1_BD"/>
    <property type="match status" value="1"/>
</dbReference>